<gene>
    <name evidence="1" type="ORF">Gohar_001262</name>
</gene>
<proteinExistence type="predicted"/>
<protein>
    <submittedName>
        <fullName evidence="1">Uncharacterized protein</fullName>
    </submittedName>
</protein>
<dbReference type="OrthoDB" id="1002223at2759"/>
<reference evidence="1 2" key="1">
    <citation type="journal article" date="2019" name="Genome Biol. Evol.">
        <title>Insights into the evolution of the New World diploid cottons (Gossypium, subgenus Houzingenia) based on genome sequencing.</title>
        <authorList>
            <person name="Grover C.E."/>
            <person name="Arick M.A. 2nd"/>
            <person name="Thrash A."/>
            <person name="Conover J.L."/>
            <person name="Sanders W.S."/>
            <person name="Peterson D.G."/>
            <person name="Frelichowski J.E."/>
            <person name="Scheffler J.A."/>
            <person name="Scheffler B.E."/>
            <person name="Wendel J.F."/>
        </authorList>
    </citation>
    <scope>NUCLEOTIDE SEQUENCE [LARGE SCALE GENOMIC DNA]</scope>
    <source>
        <strain evidence="1">0</strain>
        <tissue evidence="1">Leaf</tissue>
    </source>
</reference>
<accession>A0A7J9I3E4</accession>
<keyword evidence="2" id="KW-1185">Reference proteome</keyword>
<organism evidence="1 2">
    <name type="scientific">Gossypium harknessii</name>
    <dbReference type="NCBI Taxonomy" id="34285"/>
    <lineage>
        <taxon>Eukaryota</taxon>
        <taxon>Viridiplantae</taxon>
        <taxon>Streptophyta</taxon>
        <taxon>Embryophyta</taxon>
        <taxon>Tracheophyta</taxon>
        <taxon>Spermatophyta</taxon>
        <taxon>Magnoliopsida</taxon>
        <taxon>eudicotyledons</taxon>
        <taxon>Gunneridae</taxon>
        <taxon>Pentapetalae</taxon>
        <taxon>rosids</taxon>
        <taxon>malvids</taxon>
        <taxon>Malvales</taxon>
        <taxon>Malvaceae</taxon>
        <taxon>Malvoideae</taxon>
        <taxon>Gossypium</taxon>
    </lineage>
</organism>
<comment type="caution">
    <text evidence="1">The sequence shown here is derived from an EMBL/GenBank/DDBJ whole genome shotgun (WGS) entry which is preliminary data.</text>
</comment>
<dbReference type="AlphaFoldDB" id="A0A7J9I3E4"/>
<name>A0A7J9I3E4_9ROSI</name>
<evidence type="ECO:0000313" key="2">
    <source>
        <dbReference type="Proteomes" id="UP000593560"/>
    </source>
</evidence>
<sequence length="215" mass="24099">MEAQVHMDQSSLVSEPALLPVVFSNEAAPMVGTIMSVETQCATTSHFNLNFERLMEFGILMSDDSLDPEKHSSVTFKENFSPISVCTVEGGRLLALGNDSSSVKGRSASKKNGFGRLVRETRIRRKNSWKSRKCPGNEDIVSLLEWRANGTKVDTNVAKLGFQCSHNIQVLDILRVFGLFERIRFGSRQKRKFLWDTLKSSIPSVSIPWMAIGDW</sequence>
<evidence type="ECO:0000313" key="1">
    <source>
        <dbReference type="EMBL" id="MBA0816621.1"/>
    </source>
</evidence>
<dbReference type="EMBL" id="JABFAD010000013">
    <property type="protein sequence ID" value="MBA0816621.1"/>
    <property type="molecule type" value="Genomic_DNA"/>
</dbReference>
<dbReference type="Proteomes" id="UP000593560">
    <property type="component" value="Unassembled WGS sequence"/>
</dbReference>